<protein>
    <recommendedName>
        <fullName evidence="3">Retrovirus-related Pol polyprotein from transposon opus</fullName>
    </recommendedName>
</protein>
<dbReference type="AlphaFoldDB" id="A0A4C1SBK1"/>
<sequence>MQEFEIGDSVYVENGNRLNRKKLDELKIGPFKIIEKISNSIYKIDTGNTKTESTLFHITKLHPVTAEDEVEENEYEDNLYKEGLLIDYAIKKERLLLDVNKSMDSKTMIDLIATGLPGFILQKLNRDELNDTTDLFNEIRKYEGSVRDYEAHIDLQVNRYCSKRPYRCTIEDRLEIEEQIAMLLRNNLIEESYSPFAAPVTLAFKKDHKPLENMNIKSRTDEELGDLTYYLSQYDFTVKYIPGKENVEADCLSRNPVLESEDNKEELLEIVNLIQIKDIVEDQEKMKQ</sequence>
<name>A0A4C1SBK1_EUMVA</name>
<reference evidence="1 2" key="1">
    <citation type="journal article" date="2019" name="Commun. Biol.">
        <title>The bagworm genome reveals a unique fibroin gene that provides high tensile strength.</title>
        <authorList>
            <person name="Kono N."/>
            <person name="Nakamura H."/>
            <person name="Ohtoshi R."/>
            <person name="Tomita M."/>
            <person name="Numata K."/>
            <person name="Arakawa K."/>
        </authorList>
    </citation>
    <scope>NUCLEOTIDE SEQUENCE [LARGE SCALE GENOMIC DNA]</scope>
</reference>
<dbReference type="Gene3D" id="3.10.10.10">
    <property type="entry name" value="HIV Type 1 Reverse Transcriptase, subunit A, domain 1"/>
    <property type="match status" value="1"/>
</dbReference>
<accession>A0A4C1SBK1</accession>
<evidence type="ECO:0000313" key="1">
    <source>
        <dbReference type="EMBL" id="GBO99433.1"/>
    </source>
</evidence>
<dbReference type="GO" id="GO:0071897">
    <property type="term" value="P:DNA biosynthetic process"/>
    <property type="evidence" value="ECO:0007669"/>
    <property type="project" value="UniProtKB-ARBA"/>
</dbReference>
<gene>
    <name evidence="1" type="ORF">EVAR_76658_1</name>
</gene>
<dbReference type="PANTHER" id="PTHR37984:SF5">
    <property type="entry name" value="PROTEIN NYNRIN-LIKE"/>
    <property type="match status" value="1"/>
</dbReference>
<dbReference type="Proteomes" id="UP000299102">
    <property type="component" value="Unassembled WGS sequence"/>
</dbReference>
<dbReference type="PANTHER" id="PTHR37984">
    <property type="entry name" value="PROTEIN CBG26694"/>
    <property type="match status" value="1"/>
</dbReference>
<dbReference type="EMBL" id="BGZK01003274">
    <property type="protein sequence ID" value="GBO99433.1"/>
    <property type="molecule type" value="Genomic_DNA"/>
</dbReference>
<organism evidence="1 2">
    <name type="scientific">Eumeta variegata</name>
    <name type="common">Bagworm moth</name>
    <name type="synonym">Eumeta japonica</name>
    <dbReference type="NCBI Taxonomy" id="151549"/>
    <lineage>
        <taxon>Eukaryota</taxon>
        <taxon>Metazoa</taxon>
        <taxon>Ecdysozoa</taxon>
        <taxon>Arthropoda</taxon>
        <taxon>Hexapoda</taxon>
        <taxon>Insecta</taxon>
        <taxon>Pterygota</taxon>
        <taxon>Neoptera</taxon>
        <taxon>Endopterygota</taxon>
        <taxon>Lepidoptera</taxon>
        <taxon>Glossata</taxon>
        <taxon>Ditrysia</taxon>
        <taxon>Tineoidea</taxon>
        <taxon>Psychidae</taxon>
        <taxon>Oiketicinae</taxon>
        <taxon>Eumeta</taxon>
    </lineage>
</organism>
<evidence type="ECO:0000313" key="2">
    <source>
        <dbReference type="Proteomes" id="UP000299102"/>
    </source>
</evidence>
<dbReference type="SUPFAM" id="SSF56672">
    <property type="entry name" value="DNA/RNA polymerases"/>
    <property type="match status" value="1"/>
</dbReference>
<keyword evidence="2" id="KW-1185">Reference proteome</keyword>
<dbReference type="InterPro" id="IPR043502">
    <property type="entry name" value="DNA/RNA_pol_sf"/>
</dbReference>
<evidence type="ECO:0008006" key="3">
    <source>
        <dbReference type="Google" id="ProtNLM"/>
    </source>
</evidence>
<dbReference type="OrthoDB" id="8022549at2759"/>
<dbReference type="InterPro" id="IPR050951">
    <property type="entry name" value="Retrovirus_Pol_polyprotein"/>
</dbReference>
<comment type="caution">
    <text evidence="1">The sequence shown here is derived from an EMBL/GenBank/DDBJ whole genome shotgun (WGS) entry which is preliminary data.</text>
</comment>
<proteinExistence type="predicted"/>